<reference evidence="1 2" key="1">
    <citation type="submission" date="2014-07" db="EMBL/GenBank/DDBJ databases">
        <title>Draft genome sequence of Thalassospira profundimaris R8-17.</title>
        <authorList>
            <person name="Lai Q."/>
            <person name="Shao Z."/>
        </authorList>
    </citation>
    <scope>NUCLEOTIDE SEQUENCE [LARGE SCALE GENOMIC DNA]</scope>
    <source>
        <strain evidence="1 2">R8-17</strain>
    </source>
</reference>
<dbReference type="Proteomes" id="UP000253061">
    <property type="component" value="Unassembled WGS sequence"/>
</dbReference>
<dbReference type="AlphaFoldDB" id="A0A367VIL5"/>
<name>A0A367VIL5_9PROT</name>
<comment type="caution">
    <text evidence="1">The sequence shown here is derived from an EMBL/GenBank/DDBJ whole genome shotgun (WGS) entry which is preliminary data.</text>
</comment>
<protein>
    <submittedName>
        <fullName evidence="1">Uncharacterized protein</fullName>
    </submittedName>
</protein>
<organism evidence="1 2">
    <name type="scientific">Thalassospira profundimaris</name>
    <dbReference type="NCBI Taxonomy" id="502049"/>
    <lineage>
        <taxon>Bacteria</taxon>
        <taxon>Pseudomonadati</taxon>
        <taxon>Pseudomonadota</taxon>
        <taxon>Alphaproteobacteria</taxon>
        <taxon>Rhodospirillales</taxon>
        <taxon>Thalassospiraceae</taxon>
        <taxon>Thalassospira</taxon>
    </lineage>
</organism>
<proteinExistence type="predicted"/>
<evidence type="ECO:0000313" key="1">
    <source>
        <dbReference type="EMBL" id="RCK24272.1"/>
    </source>
</evidence>
<accession>A0A367VIL5</accession>
<gene>
    <name evidence="1" type="ORF">TH6_06115</name>
</gene>
<dbReference type="EMBL" id="JPWB01000002">
    <property type="protein sequence ID" value="RCK24272.1"/>
    <property type="molecule type" value="Genomic_DNA"/>
</dbReference>
<sequence length="65" mass="7407">MSQRIKAMTTIAYKDATSIEREVRIGWFTSLVRALQVAVIMKASQAKNHAELTADWNKAWRQVEG</sequence>
<evidence type="ECO:0000313" key="2">
    <source>
        <dbReference type="Proteomes" id="UP000253061"/>
    </source>
</evidence>